<dbReference type="InterPro" id="IPR011333">
    <property type="entry name" value="SKP1/BTB/POZ_sf"/>
</dbReference>
<organism evidence="2 3">
    <name type="scientific">Curvularia kusanoi</name>
    <name type="common">Cochliobolus kusanoi</name>
    <dbReference type="NCBI Taxonomy" id="90978"/>
    <lineage>
        <taxon>Eukaryota</taxon>
        <taxon>Fungi</taxon>
        <taxon>Dikarya</taxon>
        <taxon>Ascomycota</taxon>
        <taxon>Pezizomycotina</taxon>
        <taxon>Dothideomycetes</taxon>
        <taxon>Pleosporomycetidae</taxon>
        <taxon>Pleosporales</taxon>
        <taxon>Pleosporineae</taxon>
        <taxon>Pleosporaceae</taxon>
        <taxon>Curvularia</taxon>
    </lineage>
</organism>
<keyword evidence="3" id="KW-1185">Reference proteome</keyword>
<protein>
    <recommendedName>
        <fullName evidence="1">BTB domain-containing protein</fullName>
    </recommendedName>
</protein>
<dbReference type="EMBL" id="SWKU01000001">
    <property type="protein sequence ID" value="KAF3010659.1"/>
    <property type="molecule type" value="Genomic_DNA"/>
</dbReference>
<dbReference type="InterPro" id="IPR000210">
    <property type="entry name" value="BTB/POZ_dom"/>
</dbReference>
<feature type="domain" description="BTB" evidence="1">
    <location>
        <begin position="21"/>
        <end position="100"/>
    </location>
</feature>
<dbReference type="CDD" id="cd18186">
    <property type="entry name" value="BTB_POZ_ZBTB_KLHL-like"/>
    <property type="match status" value="1"/>
</dbReference>
<dbReference type="Pfam" id="PF00651">
    <property type="entry name" value="BTB"/>
    <property type="match status" value="1"/>
</dbReference>
<evidence type="ECO:0000259" key="1">
    <source>
        <dbReference type="PROSITE" id="PS50097"/>
    </source>
</evidence>
<comment type="caution">
    <text evidence="2">The sequence shown here is derived from an EMBL/GenBank/DDBJ whole genome shotgun (WGS) entry which is preliminary data.</text>
</comment>
<evidence type="ECO:0000313" key="3">
    <source>
        <dbReference type="Proteomes" id="UP000801428"/>
    </source>
</evidence>
<dbReference type="Proteomes" id="UP000801428">
    <property type="component" value="Unassembled WGS sequence"/>
</dbReference>
<name>A0A9P4TM51_CURKU</name>
<dbReference type="PROSITE" id="PS50097">
    <property type="entry name" value="BTB"/>
    <property type="match status" value="1"/>
</dbReference>
<dbReference type="Gene3D" id="3.30.710.10">
    <property type="entry name" value="Potassium Channel Kv1.1, Chain A"/>
    <property type="match status" value="1"/>
</dbReference>
<sequence length="249" mass="28305">MAVHQASPAFYKELWESGVLSDIELQISKSKSIKAHSKILGSKSSWFQENCEGNNIIRLRNLPEATKEHFRFDLVTENRNEEALFAMVAFCYTGPDSLPKHLDYPGTPVEIQECNLLFHLDLNMLARQYGIPSLVAYSFEKIKDVGRKLRGKPSDLFAATLVAIGSHHMIDMIDPLTGFALDELQYITDNQDGKVVNRDWFCKSCRTAFQVRYLPQRGTTGKDFSLNECPNCANNADDRDENMEDDDEE</sequence>
<accession>A0A9P4TM51</accession>
<dbReference type="OrthoDB" id="10603380at2759"/>
<dbReference type="SUPFAM" id="SSF54695">
    <property type="entry name" value="POZ domain"/>
    <property type="match status" value="1"/>
</dbReference>
<reference evidence="2" key="1">
    <citation type="submission" date="2019-04" db="EMBL/GenBank/DDBJ databases">
        <title>Sequencing of skin fungus with MAO and IRED activity.</title>
        <authorList>
            <person name="Marsaioli A.J."/>
            <person name="Bonatto J.M.C."/>
            <person name="Reis Junior O."/>
        </authorList>
    </citation>
    <scope>NUCLEOTIDE SEQUENCE</scope>
    <source>
        <strain evidence="2">30M1</strain>
    </source>
</reference>
<evidence type="ECO:0000313" key="2">
    <source>
        <dbReference type="EMBL" id="KAF3010659.1"/>
    </source>
</evidence>
<dbReference type="AlphaFoldDB" id="A0A9P4TM51"/>
<proteinExistence type="predicted"/>
<gene>
    <name evidence="2" type="ORF">E8E13_004974</name>
</gene>